<keyword evidence="10" id="KW-0119">Carbohydrate metabolism</keyword>
<evidence type="ECO:0000256" key="4">
    <source>
        <dbReference type="ARBA" id="ARBA00007637"/>
    </source>
</evidence>
<dbReference type="PANTHER" id="PTHR43725">
    <property type="entry name" value="UDP-GLUCOSE 4-EPIMERASE"/>
    <property type="match status" value="1"/>
</dbReference>
<feature type="domain" description="NAD-dependent epimerase/dehydratase" evidence="11">
    <location>
        <begin position="16"/>
        <end position="275"/>
    </location>
</feature>
<dbReference type="CDD" id="cd05247">
    <property type="entry name" value="UDP_G4E_1_SDR_e"/>
    <property type="match status" value="1"/>
</dbReference>
<comment type="pathway">
    <text evidence="3 10">Carbohydrate metabolism; galactose metabolism.</text>
</comment>
<dbReference type="SUPFAM" id="SSF51735">
    <property type="entry name" value="NAD(P)-binding Rossmann-fold domains"/>
    <property type="match status" value="1"/>
</dbReference>
<protein>
    <recommendedName>
        <fullName evidence="6 10">UDP-glucose 4-epimerase</fullName>
        <ecNumber evidence="5 10">5.1.3.2</ecNumber>
    </recommendedName>
</protein>
<dbReference type="RefSeq" id="WP_009644237.1">
    <property type="nucleotide sequence ID" value="NZ_JALU01000016.1"/>
</dbReference>
<gene>
    <name evidence="12" type="primary">galE</name>
    <name evidence="12" type="ORF">HMPREF0581_1144</name>
</gene>
<proteinExistence type="inferred from homology"/>
<sequence length="353" mass="39134">MNNNNANNAICNEMKVLLTGGAGYIGSHVAVELLNVGHEIVIADDLSNSSETVLQGIREITGKDFPFYNIDISRRELLDTVFERENIDIVIHLAGYKAVNEAIRSPLKYYRNNITATVSLIETMDKFEVHKIILSSSANVYGDSDTVPVNEGCDTGKCTNPYGRTKWIQEELLKDVYTSDPRWHVVILRYFNPAGAHPSGLIGEIYGVNPSNLMPSLALAADGKIRYFKVLGDCYDTPDGTCIRDYIHITDLAKGHVASLKRTSGSPDISIYNLGTGTGYSVLEVIRAFESVCGRSIPYKIEKARAGDVAKMYACCDKAAKELGWQTEYNLQAICESAWNWQLIMTNQQNLSR</sequence>
<dbReference type="InterPro" id="IPR005886">
    <property type="entry name" value="UDP_G4E"/>
</dbReference>
<dbReference type="AlphaFoldDB" id="X8IS70"/>
<comment type="caution">
    <text evidence="12">The sequence shown here is derived from an EMBL/GenBank/DDBJ whole genome shotgun (WGS) entry which is preliminary data.</text>
</comment>
<evidence type="ECO:0000256" key="5">
    <source>
        <dbReference type="ARBA" id="ARBA00013189"/>
    </source>
</evidence>
<dbReference type="InterPro" id="IPR036291">
    <property type="entry name" value="NAD(P)-bd_dom_sf"/>
</dbReference>
<evidence type="ECO:0000256" key="3">
    <source>
        <dbReference type="ARBA" id="ARBA00004947"/>
    </source>
</evidence>
<keyword evidence="8" id="KW-0299">Galactose metabolism</keyword>
<evidence type="ECO:0000259" key="11">
    <source>
        <dbReference type="Pfam" id="PF01370"/>
    </source>
</evidence>
<dbReference type="NCBIfam" id="TIGR01179">
    <property type="entry name" value="galE"/>
    <property type="match status" value="1"/>
</dbReference>
<evidence type="ECO:0000256" key="2">
    <source>
        <dbReference type="ARBA" id="ARBA00001911"/>
    </source>
</evidence>
<dbReference type="GO" id="GO:0006012">
    <property type="term" value="P:galactose metabolic process"/>
    <property type="evidence" value="ECO:0007669"/>
    <property type="project" value="UniProtKB-UniPathway"/>
</dbReference>
<comment type="subunit">
    <text evidence="10">Homodimer.</text>
</comment>
<dbReference type="PRINTS" id="PR01713">
    <property type="entry name" value="NUCEPIMERASE"/>
</dbReference>
<name>X8IS70_9FIRM</name>
<dbReference type="UniPathway" id="UPA00214"/>
<dbReference type="GO" id="GO:0003978">
    <property type="term" value="F:UDP-glucose 4-epimerase activity"/>
    <property type="evidence" value="ECO:0007669"/>
    <property type="project" value="UniProtKB-UniRule"/>
</dbReference>
<dbReference type="Proteomes" id="UP000022645">
    <property type="component" value="Unassembled WGS sequence"/>
</dbReference>
<organism evidence="12 13">
    <name type="scientific">Mogibacterium timidum ATCC 33093</name>
    <dbReference type="NCBI Taxonomy" id="1401079"/>
    <lineage>
        <taxon>Bacteria</taxon>
        <taxon>Bacillati</taxon>
        <taxon>Bacillota</taxon>
        <taxon>Clostridia</taxon>
        <taxon>Peptostreptococcales</taxon>
        <taxon>Anaerovoracaceae</taxon>
        <taxon>Mogibacterium</taxon>
    </lineage>
</organism>
<dbReference type="GO" id="GO:0005829">
    <property type="term" value="C:cytosol"/>
    <property type="evidence" value="ECO:0007669"/>
    <property type="project" value="TreeGrafter"/>
</dbReference>
<dbReference type="Pfam" id="PF01370">
    <property type="entry name" value="Epimerase"/>
    <property type="match status" value="1"/>
</dbReference>
<evidence type="ECO:0000256" key="1">
    <source>
        <dbReference type="ARBA" id="ARBA00000083"/>
    </source>
</evidence>
<comment type="cofactor">
    <cofactor evidence="2 10">
        <name>NAD(+)</name>
        <dbReference type="ChEBI" id="CHEBI:57540"/>
    </cofactor>
</comment>
<evidence type="ECO:0000256" key="8">
    <source>
        <dbReference type="ARBA" id="ARBA00023144"/>
    </source>
</evidence>
<reference evidence="12 13" key="1">
    <citation type="submission" date="2014-01" db="EMBL/GenBank/DDBJ databases">
        <authorList>
            <person name="Durkin A.S."/>
            <person name="McCorrison J."/>
            <person name="Torralba M."/>
            <person name="Gillis M."/>
            <person name="Haft D.H."/>
            <person name="Methe B."/>
            <person name="Sutton G."/>
            <person name="Nelson K.E."/>
        </authorList>
    </citation>
    <scope>NUCLEOTIDE SEQUENCE [LARGE SCALE GENOMIC DNA]</scope>
    <source>
        <strain evidence="12 13">ATCC 33093</strain>
    </source>
</reference>
<keyword evidence="9 10" id="KW-0413">Isomerase</keyword>
<dbReference type="Gene3D" id="3.90.25.10">
    <property type="entry name" value="UDP-galactose 4-epimerase, domain 1"/>
    <property type="match status" value="1"/>
</dbReference>
<comment type="similarity">
    <text evidence="4 10">Belongs to the NAD(P)-dependent epimerase/dehydratase family.</text>
</comment>
<dbReference type="PATRIC" id="fig|1401079.3.peg.840"/>
<dbReference type="PANTHER" id="PTHR43725:SF47">
    <property type="entry name" value="UDP-GLUCOSE 4-EPIMERASE"/>
    <property type="match status" value="1"/>
</dbReference>
<dbReference type="Gene3D" id="3.40.50.720">
    <property type="entry name" value="NAD(P)-binding Rossmann-like Domain"/>
    <property type="match status" value="1"/>
</dbReference>
<keyword evidence="7 10" id="KW-0520">NAD</keyword>
<dbReference type="EC" id="5.1.3.2" evidence="5 10"/>
<evidence type="ECO:0000256" key="9">
    <source>
        <dbReference type="ARBA" id="ARBA00023235"/>
    </source>
</evidence>
<evidence type="ECO:0000256" key="10">
    <source>
        <dbReference type="RuleBase" id="RU366046"/>
    </source>
</evidence>
<evidence type="ECO:0000256" key="6">
    <source>
        <dbReference type="ARBA" id="ARBA00018569"/>
    </source>
</evidence>
<evidence type="ECO:0000313" key="13">
    <source>
        <dbReference type="Proteomes" id="UP000022645"/>
    </source>
</evidence>
<comment type="catalytic activity">
    <reaction evidence="1 10">
        <text>UDP-alpha-D-glucose = UDP-alpha-D-galactose</text>
        <dbReference type="Rhea" id="RHEA:22168"/>
        <dbReference type="ChEBI" id="CHEBI:58885"/>
        <dbReference type="ChEBI" id="CHEBI:66914"/>
        <dbReference type="EC" id="5.1.3.2"/>
    </reaction>
</comment>
<accession>X8IS70</accession>
<dbReference type="EMBL" id="JALU01000016">
    <property type="protein sequence ID" value="EUC52497.1"/>
    <property type="molecule type" value="Genomic_DNA"/>
</dbReference>
<evidence type="ECO:0000313" key="12">
    <source>
        <dbReference type="EMBL" id="EUC52497.1"/>
    </source>
</evidence>
<dbReference type="InterPro" id="IPR001509">
    <property type="entry name" value="Epimerase_deHydtase"/>
</dbReference>
<evidence type="ECO:0000256" key="7">
    <source>
        <dbReference type="ARBA" id="ARBA00023027"/>
    </source>
</evidence>